<gene>
    <name evidence="8" type="primary">rpsH</name>
    <name evidence="10" type="ORF">EDC38_3228</name>
</gene>
<dbReference type="Gene3D" id="3.30.1370.30">
    <property type="match status" value="1"/>
</dbReference>
<dbReference type="FunFam" id="3.30.1490.10:FF:000001">
    <property type="entry name" value="30S ribosomal protein S8"/>
    <property type="match status" value="1"/>
</dbReference>
<keyword evidence="4 8" id="KW-0689">Ribosomal protein</keyword>
<dbReference type="GO" id="GO:0005737">
    <property type="term" value="C:cytoplasm"/>
    <property type="evidence" value="ECO:0007669"/>
    <property type="project" value="UniProtKB-ARBA"/>
</dbReference>
<keyword evidence="2 8" id="KW-0699">rRNA-binding</keyword>
<comment type="function">
    <text evidence="8">One of the primary rRNA binding proteins, it binds directly to 16S rRNA central domain where it helps coordinate assembly of the platform of the 30S subunit.</text>
</comment>
<keyword evidence="3 8" id="KW-0694">RNA-binding</keyword>
<evidence type="ECO:0000256" key="2">
    <source>
        <dbReference type="ARBA" id="ARBA00022730"/>
    </source>
</evidence>
<dbReference type="OrthoDB" id="9802617at2"/>
<evidence type="ECO:0000256" key="3">
    <source>
        <dbReference type="ARBA" id="ARBA00022884"/>
    </source>
</evidence>
<dbReference type="GO" id="GO:0003735">
    <property type="term" value="F:structural constituent of ribosome"/>
    <property type="evidence" value="ECO:0007669"/>
    <property type="project" value="InterPro"/>
</dbReference>
<evidence type="ECO:0000313" key="11">
    <source>
        <dbReference type="Proteomes" id="UP000273643"/>
    </source>
</evidence>
<dbReference type="Proteomes" id="UP000273643">
    <property type="component" value="Unassembled WGS sequence"/>
</dbReference>
<protein>
    <recommendedName>
        <fullName evidence="6 8">Small ribosomal subunit protein uS8</fullName>
    </recommendedName>
</protein>
<evidence type="ECO:0000256" key="7">
    <source>
        <dbReference type="ARBA" id="ARBA00046740"/>
    </source>
</evidence>
<dbReference type="FunFam" id="3.30.1370.30:FF:000002">
    <property type="entry name" value="30S ribosomal protein S8"/>
    <property type="match status" value="1"/>
</dbReference>
<comment type="subunit">
    <text evidence="7 8">Part of the 30S ribosomal subunit. Contacts proteins S5 and S12.</text>
</comment>
<dbReference type="HAMAP" id="MF_01302_B">
    <property type="entry name" value="Ribosomal_uS8_B"/>
    <property type="match status" value="1"/>
</dbReference>
<reference evidence="10 11" key="1">
    <citation type="submission" date="2018-11" db="EMBL/GenBank/DDBJ databases">
        <title>Genomic Encyclopedia of Type Strains, Phase IV (KMG-IV): sequencing the most valuable type-strain genomes for metagenomic binning, comparative biology and taxonomic classification.</title>
        <authorList>
            <person name="Goeker M."/>
        </authorList>
    </citation>
    <scope>NUCLEOTIDE SEQUENCE [LARGE SCALE GENOMIC DNA]</scope>
    <source>
        <strain evidence="10 11">DSM 16974</strain>
    </source>
</reference>
<dbReference type="Pfam" id="PF00410">
    <property type="entry name" value="Ribosomal_S8"/>
    <property type="match status" value="1"/>
</dbReference>
<dbReference type="InterPro" id="IPR035987">
    <property type="entry name" value="Ribosomal_uS8_sf"/>
</dbReference>
<dbReference type="GO" id="GO:0006412">
    <property type="term" value="P:translation"/>
    <property type="evidence" value="ECO:0007669"/>
    <property type="project" value="UniProtKB-UniRule"/>
</dbReference>
<comment type="caution">
    <text evidence="10">The sequence shown here is derived from an EMBL/GenBank/DDBJ whole genome shotgun (WGS) entry which is preliminary data.</text>
</comment>
<name>A0A3N1NEK1_9GAMM</name>
<dbReference type="AlphaFoldDB" id="A0A3N1NEK1"/>
<dbReference type="Gene3D" id="3.30.1490.10">
    <property type="match status" value="1"/>
</dbReference>
<evidence type="ECO:0000256" key="8">
    <source>
        <dbReference type="HAMAP-Rule" id="MF_01302"/>
    </source>
</evidence>
<keyword evidence="11" id="KW-1185">Reference proteome</keyword>
<evidence type="ECO:0000256" key="4">
    <source>
        <dbReference type="ARBA" id="ARBA00022980"/>
    </source>
</evidence>
<evidence type="ECO:0000256" key="6">
    <source>
        <dbReference type="ARBA" id="ARBA00035258"/>
    </source>
</evidence>
<dbReference type="InterPro" id="IPR047863">
    <property type="entry name" value="Ribosomal_uS8_CS"/>
</dbReference>
<evidence type="ECO:0000256" key="9">
    <source>
        <dbReference type="RuleBase" id="RU003660"/>
    </source>
</evidence>
<proteinExistence type="inferred from homology"/>
<evidence type="ECO:0000313" key="10">
    <source>
        <dbReference type="EMBL" id="ROQ17112.1"/>
    </source>
</evidence>
<keyword evidence="5 8" id="KW-0687">Ribonucleoprotein</keyword>
<dbReference type="PANTHER" id="PTHR11758">
    <property type="entry name" value="40S RIBOSOMAL PROTEIN S15A"/>
    <property type="match status" value="1"/>
</dbReference>
<sequence length="130" mass="13692">MSMQDPLADMLTRIRNAQQVGKSNVTMPSSKLKASVAKVLAEEGYVDSFSVSEGAKPELTIELKYFEGKPVIAELDRVSRPGLRSYAGKSSIPTVRGGLGVAIVSTSKGVMTDRAARAAGVGGEVLCTVF</sequence>
<evidence type="ECO:0000256" key="5">
    <source>
        <dbReference type="ARBA" id="ARBA00023274"/>
    </source>
</evidence>
<dbReference type="GO" id="GO:0005840">
    <property type="term" value="C:ribosome"/>
    <property type="evidence" value="ECO:0007669"/>
    <property type="project" value="UniProtKB-KW"/>
</dbReference>
<dbReference type="GO" id="GO:0019843">
    <property type="term" value="F:rRNA binding"/>
    <property type="evidence" value="ECO:0007669"/>
    <property type="project" value="UniProtKB-UniRule"/>
</dbReference>
<organism evidence="10 11">
    <name type="scientific">Marinimicrobium koreense</name>
    <dbReference type="NCBI Taxonomy" id="306545"/>
    <lineage>
        <taxon>Bacteria</taxon>
        <taxon>Pseudomonadati</taxon>
        <taxon>Pseudomonadota</taxon>
        <taxon>Gammaproteobacteria</taxon>
        <taxon>Cellvibrionales</taxon>
        <taxon>Cellvibrionaceae</taxon>
        <taxon>Marinimicrobium</taxon>
    </lineage>
</organism>
<dbReference type="InterPro" id="IPR000630">
    <property type="entry name" value="Ribosomal_uS8"/>
</dbReference>
<dbReference type="SUPFAM" id="SSF56047">
    <property type="entry name" value="Ribosomal protein S8"/>
    <property type="match status" value="1"/>
</dbReference>
<comment type="similarity">
    <text evidence="1 8 9">Belongs to the universal ribosomal protein uS8 family.</text>
</comment>
<dbReference type="PROSITE" id="PS00053">
    <property type="entry name" value="RIBOSOMAL_S8"/>
    <property type="match status" value="1"/>
</dbReference>
<accession>A0A3N1NEK1</accession>
<dbReference type="GO" id="GO:1990904">
    <property type="term" value="C:ribonucleoprotein complex"/>
    <property type="evidence" value="ECO:0007669"/>
    <property type="project" value="UniProtKB-KW"/>
</dbReference>
<dbReference type="RefSeq" id="WP_024462488.1">
    <property type="nucleotide sequence ID" value="NZ_JBHYFO010000028.1"/>
</dbReference>
<evidence type="ECO:0000256" key="1">
    <source>
        <dbReference type="ARBA" id="ARBA00006471"/>
    </source>
</evidence>
<dbReference type="EMBL" id="RJUK01000004">
    <property type="protein sequence ID" value="ROQ17112.1"/>
    <property type="molecule type" value="Genomic_DNA"/>
</dbReference>
<dbReference type="NCBIfam" id="NF001109">
    <property type="entry name" value="PRK00136.1"/>
    <property type="match status" value="1"/>
</dbReference>